<evidence type="ECO:0000313" key="2">
    <source>
        <dbReference type="EMBL" id="EFY04318.1"/>
    </source>
</evidence>
<keyword evidence="3" id="KW-1185">Reference proteome</keyword>
<reference evidence="2 3" key="1">
    <citation type="submission" date="2011-01" db="EMBL/GenBank/DDBJ databases">
        <authorList>
            <person name="Weinstock G."/>
            <person name="Sodergren E."/>
            <person name="Clifton S."/>
            <person name="Fulton L."/>
            <person name="Fulton B."/>
            <person name="Courtney L."/>
            <person name="Fronick C."/>
            <person name="Harrison M."/>
            <person name="Strong C."/>
            <person name="Farmer C."/>
            <person name="Delahaunty K."/>
            <person name="Markovic C."/>
            <person name="Hall O."/>
            <person name="Minx P."/>
            <person name="Tomlinson C."/>
            <person name="Mitreva M."/>
            <person name="Hou S."/>
            <person name="Chen J."/>
            <person name="Wollam A."/>
            <person name="Pepin K.H."/>
            <person name="Johnson M."/>
            <person name="Bhonagiri V."/>
            <person name="Zhang X."/>
            <person name="Suruliraj S."/>
            <person name="Warren W."/>
            <person name="Chinwalla A."/>
            <person name="Mardis E.R."/>
            <person name="Wilson R.K."/>
        </authorList>
    </citation>
    <scope>NUCLEOTIDE SEQUENCE [LARGE SCALE GENOMIC DNA]</scope>
    <source>
        <strain evidence="2 3">YIT 12067</strain>
    </source>
</reference>
<dbReference type="Gene3D" id="3.40.30.10">
    <property type="entry name" value="Glutaredoxin"/>
    <property type="match status" value="1"/>
</dbReference>
<dbReference type="RefSeq" id="WP_009146043.1">
    <property type="nucleotide sequence ID" value="NZ_GL830919.1"/>
</dbReference>
<dbReference type="OrthoDB" id="9800630at2"/>
<feature type="domain" description="Thioredoxin-like fold" evidence="1">
    <location>
        <begin position="48"/>
        <end position="120"/>
    </location>
</feature>
<dbReference type="eggNOG" id="COG0526">
    <property type="taxonomic scope" value="Bacteria"/>
</dbReference>
<dbReference type="EMBL" id="AEVN01000086">
    <property type="protein sequence ID" value="EFY04318.1"/>
    <property type="molecule type" value="Genomic_DNA"/>
</dbReference>
<dbReference type="InterPro" id="IPR012336">
    <property type="entry name" value="Thioredoxin-like_fold"/>
</dbReference>
<name>E8LFQ3_9FIRM</name>
<organism evidence="2 3">
    <name type="scientific">Phascolarctobacterium succinatutens YIT 12067</name>
    <dbReference type="NCBI Taxonomy" id="626939"/>
    <lineage>
        <taxon>Bacteria</taxon>
        <taxon>Bacillati</taxon>
        <taxon>Bacillota</taxon>
        <taxon>Negativicutes</taxon>
        <taxon>Acidaminococcales</taxon>
        <taxon>Acidaminococcaceae</taxon>
        <taxon>Phascolarctobacterium</taxon>
    </lineage>
</organism>
<dbReference type="PANTHER" id="PTHR36450:SF1">
    <property type="entry name" value="THIOREDOXIN"/>
    <property type="match status" value="1"/>
</dbReference>
<comment type="caution">
    <text evidence="2">The sequence shown here is derived from an EMBL/GenBank/DDBJ whole genome shotgun (WGS) entry which is preliminary data.</text>
</comment>
<dbReference type="AlphaFoldDB" id="E8LFQ3"/>
<protein>
    <submittedName>
        <fullName evidence="2">Putative redox-active disulfide protein 2</fullName>
    </submittedName>
</protein>
<gene>
    <name evidence="2" type="ORF">HMPREF9443_01694</name>
</gene>
<accession>E8LFQ3</accession>
<evidence type="ECO:0000259" key="1">
    <source>
        <dbReference type="Pfam" id="PF13192"/>
    </source>
</evidence>
<dbReference type="InterPro" id="IPR005243">
    <property type="entry name" value="THIRX-like_proc"/>
</dbReference>
<dbReference type="Proteomes" id="UP000004923">
    <property type="component" value="Unassembled WGS sequence"/>
</dbReference>
<dbReference type="SUPFAM" id="SSF52833">
    <property type="entry name" value="Thioredoxin-like"/>
    <property type="match status" value="1"/>
</dbReference>
<proteinExistence type="predicted"/>
<dbReference type="Pfam" id="PF13192">
    <property type="entry name" value="Thioredoxin_3"/>
    <property type="match status" value="1"/>
</dbReference>
<sequence>MRLFGFGKRKEERGKAVACACNGGCETYEAENVNISCCNEASNGICCIKVLGSGCKNCHALLENTKTALNNMGLSIQPEYVTDMKKIMAYGVMSMPALVVNEKVVSMGKVLKAADMEKLLHKLGY</sequence>
<evidence type="ECO:0000313" key="3">
    <source>
        <dbReference type="Proteomes" id="UP000004923"/>
    </source>
</evidence>
<dbReference type="HOGENOM" id="CLU_090389_18_0_9"/>
<dbReference type="NCBIfam" id="TIGR00412">
    <property type="entry name" value="redox_disulf_2"/>
    <property type="match status" value="1"/>
</dbReference>
<dbReference type="PANTHER" id="PTHR36450">
    <property type="entry name" value="THIOREDOXIN"/>
    <property type="match status" value="1"/>
</dbReference>
<dbReference type="InterPro" id="IPR036249">
    <property type="entry name" value="Thioredoxin-like_sf"/>
</dbReference>